<reference evidence="1 2" key="1">
    <citation type="journal article" date="2019" name="Sci. Rep.">
        <title>Orb-weaving spider Araneus ventricosus genome elucidates the spidroin gene catalogue.</title>
        <authorList>
            <person name="Kono N."/>
            <person name="Nakamura H."/>
            <person name="Ohtoshi R."/>
            <person name="Moran D.A.P."/>
            <person name="Shinohara A."/>
            <person name="Yoshida Y."/>
            <person name="Fujiwara M."/>
            <person name="Mori M."/>
            <person name="Tomita M."/>
            <person name="Arakawa K."/>
        </authorList>
    </citation>
    <scope>NUCLEOTIDE SEQUENCE [LARGE SCALE GENOMIC DNA]</scope>
</reference>
<keyword evidence="2" id="KW-1185">Reference proteome</keyword>
<name>A0A4Y2DGF6_ARAVE</name>
<dbReference type="AlphaFoldDB" id="A0A4Y2DGF6"/>
<accession>A0A4Y2DGF6</accession>
<sequence length="119" mass="13583">MCLDSENSPTREVMGNYALFSNIPENKNTCHRKNTALAQISNTNRQQFAKLVQQQHFEYRLASNSLLALTADKTPKRDSKGVRTPKAIPVDNYVQSRSTHSLYCSVIRTRSFYSLSNRL</sequence>
<gene>
    <name evidence="1" type="ORF">AVEN_242153_1</name>
</gene>
<proteinExistence type="predicted"/>
<protein>
    <submittedName>
        <fullName evidence="1">Uncharacterized protein</fullName>
    </submittedName>
</protein>
<comment type="caution">
    <text evidence="1">The sequence shown here is derived from an EMBL/GenBank/DDBJ whole genome shotgun (WGS) entry which is preliminary data.</text>
</comment>
<evidence type="ECO:0000313" key="1">
    <source>
        <dbReference type="EMBL" id="GBM15106.1"/>
    </source>
</evidence>
<organism evidence="1 2">
    <name type="scientific">Araneus ventricosus</name>
    <name type="common">Orbweaver spider</name>
    <name type="synonym">Epeira ventricosa</name>
    <dbReference type="NCBI Taxonomy" id="182803"/>
    <lineage>
        <taxon>Eukaryota</taxon>
        <taxon>Metazoa</taxon>
        <taxon>Ecdysozoa</taxon>
        <taxon>Arthropoda</taxon>
        <taxon>Chelicerata</taxon>
        <taxon>Arachnida</taxon>
        <taxon>Araneae</taxon>
        <taxon>Araneomorphae</taxon>
        <taxon>Entelegynae</taxon>
        <taxon>Araneoidea</taxon>
        <taxon>Araneidae</taxon>
        <taxon>Araneus</taxon>
    </lineage>
</organism>
<dbReference type="Proteomes" id="UP000499080">
    <property type="component" value="Unassembled WGS sequence"/>
</dbReference>
<evidence type="ECO:0000313" key="2">
    <source>
        <dbReference type="Proteomes" id="UP000499080"/>
    </source>
</evidence>
<dbReference type="EMBL" id="BGPR01000355">
    <property type="protein sequence ID" value="GBM15106.1"/>
    <property type="molecule type" value="Genomic_DNA"/>
</dbReference>